<proteinExistence type="predicted"/>
<accession>A0A975BR70</accession>
<reference evidence="1" key="1">
    <citation type="journal article" date="2021" name="Microb. Physiol.">
        <title>Proteogenomic Insights into the Physiology of Marine, Sulfate-Reducing, Filamentous Desulfonema limicola and Desulfonema magnum.</title>
        <authorList>
            <person name="Schnaars V."/>
            <person name="Wohlbrand L."/>
            <person name="Scheve S."/>
            <person name="Hinrichs C."/>
            <person name="Reinhardt R."/>
            <person name="Rabus R."/>
        </authorList>
    </citation>
    <scope>NUCLEOTIDE SEQUENCE</scope>
    <source>
        <strain evidence="1">4be13</strain>
    </source>
</reference>
<dbReference type="AlphaFoldDB" id="A0A975BR70"/>
<dbReference type="KEGG" id="dmm:dnm_061410"/>
<protein>
    <submittedName>
        <fullName evidence="1">Uncharacterized protein</fullName>
    </submittedName>
</protein>
<dbReference type="EMBL" id="CP061800">
    <property type="protein sequence ID" value="QTA90080.1"/>
    <property type="molecule type" value="Genomic_DNA"/>
</dbReference>
<sequence length="75" mass="8802">MIRFRCSLPYIRSQLSHICFCVFANSHSASQIRTKTGYFPFFIPFPRNVRSISDLRGFQNFGDILFVRIIIAVRQ</sequence>
<evidence type="ECO:0000313" key="2">
    <source>
        <dbReference type="Proteomes" id="UP000663722"/>
    </source>
</evidence>
<keyword evidence="2" id="KW-1185">Reference proteome</keyword>
<evidence type="ECO:0000313" key="1">
    <source>
        <dbReference type="EMBL" id="QTA90080.1"/>
    </source>
</evidence>
<dbReference type="Proteomes" id="UP000663722">
    <property type="component" value="Chromosome"/>
</dbReference>
<name>A0A975BR70_9BACT</name>
<organism evidence="1 2">
    <name type="scientific">Desulfonema magnum</name>
    <dbReference type="NCBI Taxonomy" id="45655"/>
    <lineage>
        <taxon>Bacteria</taxon>
        <taxon>Pseudomonadati</taxon>
        <taxon>Thermodesulfobacteriota</taxon>
        <taxon>Desulfobacteria</taxon>
        <taxon>Desulfobacterales</taxon>
        <taxon>Desulfococcaceae</taxon>
        <taxon>Desulfonema</taxon>
    </lineage>
</organism>
<gene>
    <name evidence="1" type="ORF">dnm_061410</name>
</gene>